<comment type="caution">
    <text evidence="1">The sequence shown here is derived from an EMBL/GenBank/DDBJ whole genome shotgun (WGS) entry which is preliminary data.</text>
</comment>
<dbReference type="AlphaFoldDB" id="A0A397IIL9"/>
<dbReference type="Proteomes" id="UP000266861">
    <property type="component" value="Unassembled WGS sequence"/>
</dbReference>
<accession>A0A397IIL9</accession>
<reference evidence="1 2" key="1">
    <citation type="submission" date="2018-08" db="EMBL/GenBank/DDBJ databases">
        <title>Genome and evolution of the arbuscular mycorrhizal fungus Diversispora epigaea (formerly Glomus versiforme) and its bacterial endosymbionts.</title>
        <authorList>
            <person name="Sun X."/>
            <person name="Fei Z."/>
            <person name="Harrison M."/>
        </authorList>
    </citation>
    <scope>NUCLEOTIDE SEQUENCE [LARGE SCALE GENOMIC DNA]</scope>
    <source>
        <strain evidence="1 2">IT104</strain>
    </source>
</reference>
<protein>
    <submittedName>
        <fullName evidence="1">Uncharacterized protein</fullName>
    </submittedName>
</protein>
<evidence type="ECO:0000313" key="2">
    <source>
        <dbReference type="Proteomes" id="UP000266861"/>
    </source>
</evidence>
<organism evidence="1 2">
    <name type="scientific">Diversispora epigaea</name>
    <dbReference type="NCBI Taxonomy" id="1348612"/>
    <lineage>
        <taxon>Eukaryota</taxon>
        <taxon>Fungi</taxon>
        <taxon>Fungi incertae sedis</taxon>
        <taxon>Mucoromycota</taxon>
        <taxon>Glomeromycotina</taxon>
        <taxon>Glomeromycetes</taxon>
        <taxon>Diversisporales</taxon>
        <taxon>Diversisporaceae</taxon>
        <taxon>Diversispora</taxon>
    </lineage>
</organism>
<keyword evidence="2" id="KW-1185">Reference proteome</keyword>
<dbReference type="OrthoDB" id="2331315at2759"/>
<sequence length="131" mass="15000">MYNNLIQRRAYPTPVVEVGKASLFLAYMIFRQVTFLHERPFKFILRSNYFPIHQRAMLSLRYLRTNQNNTMPGIIISFGTTTLHYDKIEFLTNIVGVPFAHITGVEFSTIACNAPGIFHMALLVAFLLGSI</sequence>
<gene>
    <name evidence="1" type="ORF">Glove_209g14</name>
</gene>
<name>A0A397IIL9_9GLOM</name>
<evidence type="ECO:0000313" key="1">
    <source>
        <dbReference type="EMBL" id="RHZ75839.1"/>
    </source>
</evidence>
<proteinExistence type="predicted"/>
<dbReference type="EMBL" id="PQFF01000196">
    <property type="protein sequence ID" value="RHZ75839.1"/>
    <property type="molecule type" value="Genomic_DNA"/>
</dbReference>